<gene>
    <name evidence="1" type="ORF">METZ01_LOCUS391599</name>
</gene>
<accession>A0A382UYA9</accession>
<evidence type="ECO:0008006" key="2">
    <source>
        <dbReference type="Google" id="ProtNLM"/>
    </source>
</evidence>
<sequence length="124" mass="13587">MLHLRFGQQSDSCRNHHRSGSAWLSVVESRRGYLGPARICDDQRVSLASALVRRSFILGGGRSMLNCKSFAGITAAIIVALPSAVLVPTDGWAQIEEIVVTTRRREENLQELPIAVTAINAEMI</sequence>
<dbReference type="AlphaFoldDB" id="A0A382UYA9"/>
<name>A0A382UYA9_9ZZZZ</name>
<evidence type="ECO:0000313" key="1">
    <source>
        <dbReference type="EMBL" id="SVD38745.1"/>
    </source>
</evidence>
<reference evidence="1" key="1">
    <citation type="submission" date="2018-05" db="EMBL/GenBank/DDBJ databases">
        <authorList>
            <person name="Lanie J.A."/>
            <person name="Ng W.-L."/>
            <person name="Kazmierczak K.M."/>
            <person name="Andrzejewski T.M."/>
            <person name="Davidsen T.M."/>
            <person name="Wayne K.J."/>
            <person name="Tettelin H."/>
            <person name="Glass J.I."/>
            <person name="Rusch D."/>
            <person name="Podicherti R."/>
            <person name="Tsui H.-C.T."/>
            <person name="Winkler M.E."/>
        </authorList>
    </citation>
    <scope>NUCLEOTIDE SEQUENCE</scope>
</reference>
<dbReference type="EMBL" id="UINC01147421">
    <property type="protein sequence ID" value="SVD38745.1"/>
    <property type="molecule type" value="Genomic_DNA"/>
</dbReference>
<protein>
    <recommendedName>
        <fullName evidence="2">TonB-dependent receptor plug domain-containing protein</fullName>
    </recommendedName>
</protein>
<feature type="non-terminal residue" evidence="1">
    <location>
        <position position="124"/>
    </location>
</feature>
<organism evidence="1">
    <name type="scientific">marine metagenome</name>
    <dbReference type="NCBI Taxonomy" id="408172"/>
    <lineage>
        <taxon>unclassified sequences</taxon>
        <taxon>metagenomes</taxon>
        <taxon>ecological metagenomes</taxon>
    </lineage>
</organism>
<proteinExistence type="predicted"/>